<name>A0A3B0VLF4_9ZZZZ</name>
<dbReference type="PANTHER" id="PTHR32063">
    <property type="match status" value="1"/>
</dbReference>
<dbReference type="SUPFAM" id="SSF82866">
    <property type="entry name" value="Multidrug efflux transporter AcrB transmembrane domain"/>
    <property type="match status" value="1"/>
</dbReference>
<feature type="non-terminal residue" evidence="2">
    <location>
        <position position="1"/>
    </location>
</feature>
<organism evidence="2">
    <name type="scientific">hydrothermal vent metagenome</name>
    <dbReference type="NCBI Taxonomy" id="652676"/>
    <lineage>
        <taxon>unclassified sequences</taxon>
        <taxon>metagenomes</taxon>
        <taxon>ecological metagenomes</taxon>
    </lineage>
</organism>
<accession>A0A3B0VLF4</accession>
<dbReference type="GO" id="GO:0005886">
    <property type="term" value="C:plasma membrane"/>
    <property type="evidence" value="ECO:0007669"/>
    <property type="project" value="TreeGrafter"/>
</dbReference>
<feature type="transmembrane region" description="Helical" evidence="1">
    <location>
        <begin position="56"/>
        <end position="82"/>
    </location>
</feature>
<protein>
    <submittedName>
        <fullName evidence="2">Cobalt-zinc-cadmium resistance protein CzcA Cation efflux system protein CusA</fullName>
    </submittedName>
</protein>
<dbReference type="PANTHER" id="PTHR32063:SF19">
    <property type="entry name" value="CATION EFFLUX SYSTEM PROTEIN CUSA"/>
    <property type="match status" value="1"/>
</dbReference>
<feature type="transmembrane region" description="Helical" evidence="1">
    <location>
        <begin position="28"/>
        <end position="44"/>
    </location>
</feature>
<sequence>KNVPTAKLTDRQIMDAVFKGTSERVRPIAMTATAIIAGLLPILYGTGTGSQVMKRIAAPMVGGMITTTVLCLLVVPVIYGTYMQIRERLKK</sequence>
<dbReference type="InterPro" id="IPR001036">
    <property type="entry name" value="Acrflvin-R"/>
</dbReference>
<reference evidence="2" key="1">
    <citation type="submission" date="2018-06" db="EMBL/GenBank/DDBJ databases">
        <authorList>
            <person name="Zhirakovskaya E."/>
        </authorList>
    </citation>
    <scope>NUCLEOTIDE SEQUENCE</scope>
</reference>
<dbReference type="AlphaFoldDB" id="A0A3B0VLF4"/>
<dbReference type="Gene3D" id="1.20.1640.10">
    <property type="entry name" value="Multidrug efflux transporter AcrB transmembrane domain"/>
    <property type="match status" value="1"/>
</dbReference>
<dbReference type="EMBL" id="UOEY01000089">
    <property type="protein sequence ID" value="VAW39882.1"/>
    <property type="molecule type" value="Genomic_DNA"/>
</dbReference>
<evidence type="ECO:0000313" key="2">
    <source>
        <dbReference type="EMBL" id="VAW39882.1"/>
    </source>
</evidence>
<keyword evidence="1" id="KW-0812">Transmembrane</keyword>
<dbReference type="Pfam" id="PF00873">
    <property type="entry name" value="ACR_tran"/>
    <property type="match status" value="1"/>
</dbReference>
<evidence type="ECO:0000256" key="1">
    <source>
        <dbReference type="SAM" id="Phobius"/>
    </source>
</evidence>
<dbReference type="GO" id="GO:0042910">
    <property type="term" value="F:xenobiotic transmembrane transporter activity"/>
    <property type="evidence" value="ECO:0007669"/>
    <property type="project" value="TreeGrafter"/>
</dbReference>
<proteinExistence type="predicted"/>
<gene>
    <name evidence="2" type="ORF">MNBD_DELTA04-128</name>
</gene>
<keyword evidence="1" id="KW-0472">Membrane</keyword>
<keyword evidence="1" id="KW-1133">Transmembrane helix</keyword>